<dbReference type="Gene3D" id="2.40.100.10">
    <property type="entry name" value="Cyclophilin-like"/>
    <property type="match status" value="1"/>
</dbReference>
<dbReference type="Proteomes" id="UP001499979">
    <property type="component" value="Unassembled WGS sequence"/>
</dbReference>
<evidence type="ECO:0000256" key="3">
    <source>
        <dbReference type="ARBA" id="ARBA00022840"/>
    </source>
</evidence>
<dbReference type="InterPro" id="IPR052708">
    <property type="entry name" value="PxpC"/>
</dbReference>
<evidence type="ECO:0000313" key="6">
    <source>
        <dbReference type="Proteomes" id="UP001499979"/>
    </source>
</evidence>
<evidence type="ECO:0000256" key="2">
    <source>
        <dbReference type="ARBA" id="ARBA00022801"/>
    </source>
</evidence>
<protein>
    <submittedName>
        <fullName evidence="5">Biotin-dependent carboxyltransferase family protein</fullName>
    </submittedName>
</protein>
<evidence type="ECO:0000313" key="5">
    <source>
        <dbReference type="EMBL" id="GAA1125511.1"/>
    </source>
</evidence>
<keyword evidence="6" id="KW-1185">Reference proteome</keyword>
<keyword evidence="1" id="KW-0547">Nucleotide-binding</keyword>
<dbReference type="SUPFAM" id="SSF50891">
    <property type="entry name" value="Cyclophilin-like"/>
    <property type="match status" value="1"/>
</dbReference>
<dbReference type="InterPro" id="IPR029000">
    <property type="entry name" value="Cyclophilin-like_dom_sf"/>
</dbReference>
<keyword evidence="3" id="KW-0067">ATP-binding</keyword>
<feature type="domain" description="Carboxyltransferase" evidence="4">
    <location>
        <begin position="27"/>
        <end position="292"/>
    </location>
</feature>
<sequence length="294" mass="30052">MSGAGLEVLSAGPLTTVQDLGRPGHASWGIGRSGAADRRSLRLANRLVGNAAEAAGLEVLLGGLELRPDRDVVVALTGARCAATIGGRAADHNTVLRVPAGSPLRLGTASAGLRTYVAVRGGIDVPPVLGSRSYDVLSGLGPPVLAAGTVLAVGAPPARFPSVDMAPVPDPPAGPVRLRVMSGPHDDWFTADALGLLERTAWTVTTASDRIGMRLAGAELPRVRSTELPSAGVVRGALQVTPAGQPTLFMSDHPLTGGYPVIAVVVDADVDRAAQVRPGQDLQFTIVPNPPRGT</sequence>
<reference evidence="5 6" key="1">
    <citation type="journal article" date="2019" name="Int. J. Syst. Evol. Microbiol.">
        <title>The Global Catalogue of Microorganisms (GCM) 10K type strain sequencing project: providing services to taxonomists for standard genome sequencing and annotation.</title>
        <authorList>
            <consortium name="The Broad Institute Genomics Platform"/>
            <consortium name="The Broad Institute Genome Sequencing Center for Infectious Disease"/>
            <person name="Wu L."/>
            <person name="Ma J."/>
        </authorList>
    </citation>
    <scope>NUCLEOTIDE SEQUENCE [LARGE SCALE GENOMIC DNA]</scope>
    <source>
        <strain evidence="5 6">JCM 11813</strain>
    </source>
</reference>
<evidence type="ECO:0000259" key="4">
    <source>
        <dbReference type="SMART" id="SM00797"/>
    </source>
</evidence>
<dbReference type="Pfam" id="PF02626">
    <property type="entry name" value="CT_A_B"/>
    <property type="match status" value="1"/>
</dbReference>
<dbReference type="EMBL" id="BAAAJE010000001">
    <property type="protein sequence ID" value="GAA1125511.1"/>
    <property type="molecule type" value="Genomic_DNA"/>
</dbReference>
<dbReference type="PANTHER" id="PTHR43309">
    <property type="entry name" value="5-OXOPROLINASE SUBUNIT C"/>
    <property type="match status" value="1"/>
</dbReference>
<accession>A0ABN1U6U3</accession>
<evidence type="ECO:0000256" key="1">
    <source>
        <dbReference type="ARBA" id="ARBA00022741"/>
    </source>
</evidence>
<comment type="caution">
    <text evidence="5">The sequence shown here is derived from an EMBL/GenBank/DDBJ whole genome shotgun (WGS) entry which is preliminary data.</text>
</comment>
<proteinExistence type="predicted"/>
<dbReference type="NCBIfam" id="TIGR00724">
    <property type="entry name" value="urea_amlyse_rel"/>
    <property type="match status" value="1"/>
</dbReference>
<dbReference type="PANTHER" id="PTHR43309:SF3">
    <property type="entry name" value="5-OXOPROLINASE SUBUNIT C"/>
    <property type="match status" value="1"/>
</dbReference>
<dbReference type="SMART" id="SM00797">
    <property type="entry name" value="AHS2"/>
    <property type="match status" value="1"/>
</dbReference>
<gene>
    <name evidence="5" type="ORF">GCM10009606_01510</name>
</gene>
<organism evidence="5 6">
    <name type="scientific">Nocardioides aquiterrae</name>
    <dbReference type="NCBI Taxonomy" id="203799"/>
    <lineage>
        <taxon>Bacteria</taxon>
        <taxon>Bacillati</taxon>
        <taxon>Actinomycetota</taxon>
        <taxon>Actinomycetes</taxon>
        <taxon>Propionibacteriales</taxon>
        <taxon>Nocardioidaceae</taxon>
        <taxon>Nocardioides</taxon>
    </lineage>
</organism>
<dbReference type="InterPro" id="IPR003778">
    <property type="entry name" value="CT_A_B"/>
</dbReference>
<keyword evidence="2" id="KW-0378">Hydrolase</keyword>
<name>A0ABN1U6U3_9ACTN</name>
<dbReference type="RefSeq" id="WP_343904762.1">
    <property type="nucleotide sequence ID" value="NZ_BAAAJE010000001.1"/>
</dbReference>